<evidence type="ECO:0000313" key="7">
    <source>
        <dbReference type="Proteomes" id="UP001189429"/>
    </source>
</evidence>
<dbReference type="Gene3D" id="3.40.1190.20">
    <property type="match status" value="1"/>
</dbReference>
<feature type="compositionally biased region" description="Polar residues" evidence="4">
    <location>
        <begin position="18"/>
        <end position="28"/>
    </location>
</feature>
<dbReference type="Proteomes" id="UP001189429">
    <property type="component" value="Unassembled WGS sequence"/>
</dbReference>
<accession>A0ABN9RGL6</accession>
<evidence type="ECO:0000256" key="2">
    <source>
        <dbReference type="ARBA" id="ARBA00022723"/>
    </source>
</evidence>
<evidence type="ECO:0000313" key="6">
    <source>
        <dbReference type="EMBL" id="CAK0818203.1"/>
    </source>
</evidence>
<proteinExistence type="predicted"/>
<dbReference type="PANTHER" id="PTHR42909:SF1">
    <property type="entry name" value="CARBOHYDRATE KINASE PFKB DOMAIN-CONTAINING PROTEIN"/>
    <property type="match status" value="1"/>
</dbReference>
<feature type="region of interest" description="Disordered" evidence="4">
    <location>
        <begin position="1"/>
        <end position="31"/>
    </location>
</feature>
<keyword evidence="1" id="KW-0808">Transferase</keyword>
<feature type="domain" description="Carbohydrate kinase PfkB" evidence="5">
    <location>
        <begin position="30"/>
        <end position="104"/>
    </location>
</feature>
<dbReference type="EMBL" id="CAUYUJ010006668">
    <property type="protein sequence ID" value="CAK0818203.1"/>
    <property type="molecule type" value="Genomic_DNA"/>
</dbReference>
<gene>
    <name evidence="6" type="ORF">PCOR1329_LOCUS20552</name>
</gene>
<dbReference type="SUPFAM" id="SSF53613">
    <property type="entry name" value="Ribokinase-like"/>
    <property type="match status" value="1"/>
</dbReference>
<keyword evidence="2" id="KW-0479">Metal-binding</keyword>
<name>A0ABN9RGL6_9DINO</name>
<dbReference type="InterPro" id="IPR002173">
    <property type="entry name" value="Carboh/pur_kinase_PfkB_CS"/>
</dbReference>
<dbReference type="InterPro" id="IPR011611">
    <property type="entry name" value="PfkB_dom"/>
</dbReference>
<sequence>MIPPPSARPPSSAHPTFDGSQRGASRTSVPGEARVSYGGVGRNIAEIVARLGGAASLVSAVGDDDRGAAILEACRSAGVAAGAVEVVRGARTATYSALMDGGGELVGAVADIGRGNSGINVAVFDRITPASVQAGLLAEGPGADLVLCDANLGREALQRALDYCAGANLQAWLEPVSVAKAVRGRLSRPWDSGGHNFSAHAS</sequence>
<comment type="caution">
    <text evidence="6">The sequence shown here is derived from an EMBL/GenBank/DDBJ whole genome shotgun (WGS) entry which is preliminary data.</text>
</comment>
<evidence type="ECO:0000256" key="1">
    <source>
        <dbReference type="ARBA" id="ARBA00022679"/>
    </source>
</evidence>
<keyword evidence="3" id="KW-0418">Kinase</keyword>
<evidence type="ECO:0000256" key="3">
    <source>
        <dbReference type="ARBA" id="ARBA00022777"/>
    </source>
</evidence>
<protein>
    <recommendedName>
        <fullName evidence="5">Carbohydrate kinase PfkB domain-containing protein</fullName>
    </recommendedName>
</protein>
<dbReference type="InterPro" id="IPR029056">
    <property type="entry name" value="Ribokinase-like"/>
</dbReference>
<keyword evidence="7" id="KW-1185">Reference proteome</keyword>
<dbReference type="PROSITE" id="PS00583">
    <property type="entry name" value="PFKB_KINASES_1"/>
    <property type="match status" value="1"/>
</dbReference>
<reference evidence="6" key="1">
    <citation type="submission" date="2023-10" db="EMBL/GenBank/DDBJ databases">
        <authorList>
            <person name="Chen Y."/>
            <person name="Shah S."/>
            <person name="Dougan E. K."/>
            <person name="Thang M."/>
            <person name="Chan C."/>
        </authorList>
    </citation>
    <scope>NUCLEOTIDE SEQUENCE [LARGE SCALE GENOMIC DNA]</scope>
</reference>
<evidence type="ECO:0000256" key="4">
    <source>
        <dbReference type="SAM" id="MobiDB-lite"/>
    </source>
</evidence>
<dbReference type="PANTHER" id="PTHR42909">
    <property type="entry name" value="ZGC:136858"/>
    <property type="match status" value="1"/>
</dbReference>
<organism evidence="6 7">
    <name type="scientific">Prorocentrum cordatum</name>
    <dbReference type="NCBI Taxonomy" id="2364126"/>
    <lineage>
        <taxon>Eukaryota</taxon>
        <taxon>Sar</taxon>
        <taxon>Alveolata</taxon>
        <taxon>Dinophyceae</taxon>
        <taxon>Prorocentrales</taxon>
        <taxon>Prorocentraceae</taxon>
        <taxon>Prorocentrum</taxon>
    </lineage>
</organism>
<evidence type="ECO:0000259" key="5">
    <source>
        <dbReference type="Pfam" id="PF00294"/>
    </source>
</evidence>
<dbReference type="Pfam" id="PF00294">
    <property type="entry name" value="PfkB"/>
    <property type="match status" value="1"/>
</dbReference>